<organism evidence="1 2">
    <name type="scientific">Melanomma pulvis-pyrius CBS 109.77</name>
    <dbReference type="NCBI Taxonomy" id="1314802"/>
    <lineage>
        <taxon>Eukaryota</taxon>
        <taxon>Fungi</taxon>
        <taxon>Dikarya</taxon>
        <taxon>Ascomycota</taxon>
        <taxon>Pezizomycotina</taxon>
        <taxon>Dothideomycetes</taxon>
        <taxon>Pleosporomycetidae</taxon>
        <taxon>Pleosporales</taxon>
        <taxon>Melanommataceae</taxon>
        <taxon>Melanomma</taxon>
    </lineage>
</organism>
<dbReference type="AlphaFoldDB" id="A0A6A6X994"/>
<name>A0A6A6X994_9PLEO</name>
<accession>A0A6A6X994</accession>
<dbReference type="Proteomes" id="UP000799757">
    <property type="component" value="Unassembled WGS sequence"/>
</dbReference>
<dbReference type="EMBL" id="MU001972">
    <property type="protein sequence ID" value="KAF2792377.1"/>
    <property type="molecule type" value="Genomic_DNA"/>
</dbReference>
<sequence length="172" mass="19049">MACGIPNKIPFERSGARQMCSSVPKSSASDYQLNLRKRRLEKYRWSGELPRVLETKQSSSQRRPKTSIGAFDTIGTISWEPTIGVMSKIEGIKFIATAAYGSPELPEDISPSCKNNHVGKAVWQCLMAEALETGSFVPEPEPRIVRKGAESLQWPIESQRKGLSARKVVVLS</sequence>
<reference evidence="1" key="1">
    <citation type="journal article" date="2020" name="Stud. Mycol.">
        <title>101 Dothideomycetes genomes: a test case for predicting lifestyles and emergence of pathogens.</title>
        <authorList>
            <person name="Haridas S."/>
            <person name="Albert R."/>
            <person name="Binder M."/>
            <person name="Bloem J."/>
            <person name="Labutti K."/>
            <person name="Salamov A."/>
            <person name="Andreopoulos B."/>
            <person name="Baker S."/>
            <person name="Barry K."/>
            <person name="Bills G."/>
            <person name="Bluhm B."/>
            <person name="Cannon C."/>
            <person name="Castanera R."/>
            <person name="Culley D."/>
            <person name="Daum C."/>
            <person name="Ezra D."/>
            <person name="Gonzalez J."/>
            <person name="Henrissat B."/>
            <person name="Kuo A."/>
            <person name="Liang C."/>
            <person name="Lipzen A."/>
            <person name="Lutzoni F."/>
            <person name="Magnuson J."/>
            <person name="Mondo S."/>
            <person name="Nolan M."/>
            <person name="Ohm R."/>
            <person name="Pangilinan J."/>
            <person name="Park H.-J."/>
            <person name="Ramirez L."/>
            <person name="Alfaro M."/>
            <person name="Sun H."/>
            <person name="Tritt A."/>
            <person name="Yoshinaga Y."/>
            <person name="Zwiers L.-H."/>
            <person name="Turgeon B."/>
            <person name="Goodwin S."/>
            <person name="Spatafora J."/>
            <person name="Crous P."/>
            <person name="Grigoriev I."/>
        </authorList>
    </citation>
    <scope>NUCLEOTIDE SEQUENCE</scope>
    <source>
        <strain evidence="1">CBS 109.77</strain>
    </source>
</reference>
<evidence type="ECO:0000313" key="1">
    <source>
        <dbReference type="EMBL" id="KAF2792377.1"/>
    </source>
</evidence>
<protein>
    <submittedName>
        <fullName evidence="1">Uncharacterized protein</fullName>
    </submittedName>
</protein>
<keyword evidence="2" id="KW-1185">Reference proteome</keyword>
<evidence type="ECO:0000313" key="2">
    <source>
        <dbReference type="Proteomes" id="UP000799757"/>
    </source>
</evidence>
<gene>
    <name evidence="1" type="ORF">K505DRAFT_362948</name>
</gene>
<proteinExistence type="predicted"/>